<evidence type="ECO:0000313" key="3">
    <source>
        <dbReference type="Proteomes" id="UP000182347"/>
    </source>
</evidence>
<dbReference type="EMBL" id="FNHF01000004">
    <property type="protein sequence ID" value="SDM67472.1"/>
    <property type="molecule type" value="Genomic_DNA"/>
</dbReference>
<proteinExistence type="predicted"/>
<sequence length="112" mass="12602">MMHKYLITFLLSTLLLIGCNANSSNGDYDQETISKAKESAKSFIENNYEGIHSIELEEPYQAPMGSMTVDRTVNGEVGFSISLNKDFTVSRIGENEGFPEEKEECKEKTCDY</sequence>
<dbReference type="RefSeq" id="WP_074600219.1">
    <property type="nucleotide sequence ID" value="NZ_FNHF01000004.1"/>
</dbReference>
<dbReference type="OrthoDB" id="2704796at2"/>
<accession>A0A1G9V5K8</accession>
<evidence type="ECO:0008006" key="4">
    <source>
        <dbReference type="Google" id="ProtNLM"/>
    </source>
</evidence>
<organism evidence="2 3">
    <name type="scientific">Sediminibacillus halophilus</name>
    <dbReference type="NCBI Taxonomy" id="482461"/>
    <lineage>
        <taxon>Bacteria</taxon>
        <taxon>Bacillati</taxon>
        <taxon>Bacillota</taxon>
        <taxon>Bacilli</taxon>
        <taxon>Bacillales</taxon>
        <taxon>Bacillaceae</taxon>
        <taxon>Sediminibacillus</taxon>
    </lineage>
</organism>
<reference evidence="3" key="1">
    <citation type="submission" date="2016-10" db="EMBL/GenBank/DDBJ databases">
        <authorList>
            <person name="Varghese N."/>
            <person name="Submissions S."/>
        </authorList>
    </citation>
    <scope>NUCLEOTIDE SEQUENCE [LARGE SCALE GENOMIC DNA]</scope>
    <source>
        <strain evidence="3">CGMCC 1.6199</strain>
    </source>
</reference>
<keyword evidence="1" id="KW-0732">Signal</keyword>
<evidence type="ECO:0000256" key="1">
    <source>
        <dbReference type="SAM" id="SignalP"/>
    </source>
</evidence>
<protein>
    <recommendedName>
        <fullName evidence="4">Peptidase propeptide and YPEB domain-containing protein</fullName>
    </recommendedName>
</protein>
<name>A0A1G9V5K8_9BACI</name>
<dbReference type="PROSITE" id="PS51257">
    <property type="entry name" value="PROKAR_LIPOPROTEIN"/>
    <property type="match status" value="1"/>
</dbReference>
<feature type="chain" id="PRO_5010267096" description="Peptidase propeptide and YPEB domain-containing protein" evidence="1">
    <location>
        <begin position="24"/>
        <end position="112"/>
    </location>
</feature>
<dbReference type="STRING" id="482461.SAMN05216244_3142"/>
<evidence type="ECO:0000313" key="2">
    <source>
        <dbReference type="EMBL" id="SDM67472.1"/>
    </source>
</evidence>
<dbReference type="Proteomes" id="UP000182347">
    <property type="component" value="Unassembled WGS sequence"/>
</dbReference>
<gene>
    <name evidence="2" type="ORF">SAMN05216244_3142</name>
</gene>
<dbReference type="Gene3D" id="3.10.450.130">
    <property type="entry name" value="folded 79 residue fragment of lin0334 like domains"/>
    <property type="match status" value="1"/>
</dbReference>
<keyword evidence="3" id="KW-1185">Reference proteome</keyword>
<feature type="signal peptide" evidence="1">
    <location>
        <begin position="1"/>
        <end position="23"/>
    </location>
</feature>
<dbReference type="AlphaFoldDB" id="A0A1G9V5K8"/>